<gene>
    <name evidence="3" type="primary">plcR</name>
    <name evidence="3" type="ORF">C0Z19_23235</name>
</gene>
<evidence type="ECO:0000313" key="4">
    <source>
        <dbReference type="Proteomes" id="UP000235347"/>
    </source>
</evidence>
<name>A0A2N7VM38_9BURK</name>
<accession>A0A2N7VM38</accession>
<protein>
    <recommendedName>
        <fullName evidence="1">Phospholipase C accessory protein PlcR</fullName>
    </recommendedName>
</protein>
<evidence type="ECO:0000313" key="3">
    <source>
        <dbReference type="EMBL" id="PMS18218.1"/>
    </source>
</evidence>
<organism evidence="3 4">
    <name type="scientific">Trinickia soli</name>
    <dbReference type="NCBI Taxonomy" id="380675"/>
    <lineage>
        <taxon>Bacteria</taxon>
        <taxon>Pseudomonadati</taxon>
        <taxon>Pseudomonadota</taxon>
        <taxon>Betaproteobacteria</taxon>
        <taxon>Burkholderiales</taxon>
        <taxon>Burkholderiaceae</taxon>
        <taxon>Trinickia</taxon>
    </lineage>
</organism>
<feature type="compositionally biased region" description="Polar residues" evidence="2">
    <location>
        <begin position="40"/>
        <end position="50"/>
    </location>
</feature>
<comment type="caution">
    <text evidence="3">The sequence shown here is derived from an EMBL/GenBank/DDBJ whole genome shotgun (WGS) entry which is preliminary data.</text>
</comment>
<keyword evidence="4" id="KW-1185">Reference proteome</keyword>
<dbReference type="EMBL" id="PNYB01000026">
    <property type="protein sequence ID" value="PMS18218.1"/>
    <property type="molecule type" value="Genomic_DNA"/>
</dbReference>
<reference evidence="3 4" key="1">
    <citation type="submission" date="2018-01" db="EMBL/GenBank/DDBJ databases">
        <title>Whole genome analyses suggest that Burkholderia sensu lato contains two further novel genera in the rhizoxinica-symbiotica group Mycetohabitans gen. nov., and Trinickia gen. nov.: implications for the evolution of diazotrophy and nodulation in the Burkholderiaceae.</title>
        <authorList>
            <person name="Estrada-de los Santos P."/>
            <person name="Palmer M."/>
            <person name="Chavez-Ramirez B."/>
            <person name="Beukes C."/>
            <person name="Steenkamp E.T."/>
            <person name="Hirsch A.M."/>
            <person name="Manyaka P."/>
            <person name="Maluk M."/>
            <person name="Lafos M."/>
            <person name="Crook M."/>
            <person name="Gross E."/>
            <person name="Simon M.F."/>
            <person name="Bueno dos Reis Junior F."/>
            <person name="Poole P.S."/>
            <person name="Venter S.N."/>
            <person name="James E.K."/>
        </authorList>
    </citation>
    <scope>NUCLEOTIDE SEQUENCE [LARGE SCALE GENOMIC DNA]</scope>
    <source>
        <strain evidence="3 4">GP25-8</strain>
    </source>
</reference>
<dbReference type="RefSeq" id="WP_102612193.1">
    <property type="nucleotide sequence ID" value="NZ_CADIKD010000022.1"/>
</dbReference>
<dbReference type="InterPro" id="IPR017769">
    <property type="entry name" value="PLipase_C_acessory_PlcR"/>
</dbReference>
<proteinExistence type="predicted"/>
<dbReference type="Proteomes" id="UP000235347">
    <property type="component" value="Unassembled WGS sequence"/>
</dbReference>
<dbReference type="AlphaFoldDB" id="A0A2N7VM38"/>
<feature type="region of interest" description="Disordered" evidence="2">
    <location>
        <begin position="36"/>
        <end position="64"/>
    </location>
</feature>
<dbReference type="NCBIfam" id="TIGR03398">
    <property type="entry name" value="plc_access_R"/>
    <property type="match status" value="1"/>
</dbReference>
<evidence type="ECO:0000256" key="2">
    <source>
        <dbReference type="SAM" id="MobiDB-lite"/>
    </source>
</evidence>
<evidence type="ECO:0000256" key="1">
    <source>
        <dbReference type="NCBIfam" id="TIGR03398"/>
    </source>
</evidence>
<sequence>MKKPGTLWRSALLCAIAIAVALAALWRYERDLPADPGASSKRSLTHASQNPSPPDTPTQKLAAEPGPAERALDLVALRESLGTRADAQAEVGRIVAFARFRDRIAAYGRDRNQMSVSERARAARDMLAALPEHVARNEILPVQAEATAAALLIDAEPDPVARNAQLQAAREQWDAYARRTVGPLPAQDAKALAYARQSRDIVQQIQSTVVDPQQQQMIIAQRLQALRIELFDHASSSHPH</sequence>